<dbReference type="Proteomes" id="UP001175226">
    <property type="component" value="Unassembled WGS sequence"/>
</dbReference>
<evidence type="ECO:0000259" key="1">
    <source>
        <dbReference type="Pfam" id="PF17667"/>
    </source>
</evidence>
<organism evidence="2 3">
    <name type="scientific">Armillaria borealis</name>
    <dbReference type="NCBI Taxonomy" id="47425"/>
    <lineage>
        <taxon>Eukaryota</taxon>
        <taxon>Fungi</taxon>
        <taxon>Dikarya</taxon>
        <taxon>Basidiomycota</taxon>
        <taxon>Agaricomycotina</taxon>
        <taxon>Agaricomycetes</taxon>
        <taxon>Agaricomycetidae</taxon>
        <taxon>Agaricales</taxon>
        <taxon>Marasmiineae</taxon>
        <taxon>Physalacriaceae</taxon>
        <taxon>Armillaria</taxon>
    </lineage>
</organism>
<evidence type="ECO:0000313" key="3">
    <source>
        <dbReference type="Proteomes" id="UP001175226"/>
    </source>
</evidence>
<protein>
    <recommendedName>
        <fullName evidence="1">Fungal-type protein kinase domain-containing protein</fullName>
    </recommendedName>
</protein>
<comment type="caution">
    <text evidence="2">The sequence shown here is derived from an EMBL/GenBank/DDBJ whole genome shotgun (WGS) entry which is preliminary data.</text>
</comment>
<dbReference type="InterPro" id="IPR040976">
    <property type="entry name" value="Pkinase_fungal"/>
</dbReference>
<name>A0AA39IYN6_9AGAR</name>
<accession>A0AA39IYN6</accession>
<reference evidence="2" key="1">
    <citation type="submission" date="2023-06" db="EMBL/GenBank/DDBJ databases">
        <authorList>
            <consortium name="Lawrence Berkeley National Laboratory"/>
            <person name="Ahrendt S."/>
            <person name="Sahu N."/>
            <person name="Indic B."/>
            <person name="Wong-Bajracharya J."/>
            <person name="Merenyi Z."/>
            <person name="Ke H.-M."/>
            <person name="Monk M."/>
            <person name="Kocsube S."/>
            <person name="Drula E."/>
            <person name="Lipzen A."/>
            <person name="Balint B."/>
            <person name="Henrissat B."/>
            <person name="Andreopoulos B."/>
            <person name="Martin F.M."/>
            <person name="Harder C.B."/>
            <person name="Rigling D."/>
            <person name="Ford K.L."/>
            <person name="Foster G.D."/>
            <person name="Pangilinan J."/>
            <person name="Papanicolaou A."/>
            <person name="Barry K."/>
            <person name="LaButti K."/>
            <person name="Viragh M."/>
            <person name="Koriabine M."/>
            <person name="Yan M."/>
            <person name="Riley R."/>
            <person name="Champramary S."/>
            <person name="Plett K.L."/>
            <person name="Tsai I.J."/>
            <person name="Slot J."/>
            <person name="Sipos G."/>
            <person name="Plett J."/>
            <person name="Nagy L.G."/>
            <person name="Grigoriev I.V."/>
        </authorList>
    </citation>
    <scope>NUCLEOTIDE SEQUENCE</scope>
    <source>
        <strain evidence="2">FPL87.14</strain>
    </source>
</reference>
<feature type="domain" description="Fungal-type protein kinase" evidence="1">
    <location>
        <begin position="2"/>
        <end position="138"/>
    </location>
</feature>
<keyword evidence="3" id="KW-1185">Reference proteome</keyword>
<gene>
    <name evidence="2" type="ORF">EV421DRAFT_1505716</name>
</gene>
<dbReference type="AlphaFoldDB" id="A0AA39IYN6"/>
<proteinExistence type="predicted"/>
<dbReference type="EMBL" id="JAUEPT010000097">
    <property type="protein sequence ID" value="KAK0432239.1"/>
    <property type="molecule type" value="Genomic_DNA"/>
</dbReference>
<evidence type="ECO:0000313" key="2">
    <source>
        <dbReference type="EMBL" id="KAK0432239.1"/>
    </source>
</evidence>
<sequence length="159" mass="18022">MFYHDRSSIIVSQEIDIVNDLCSFIAMLVGLHRLTLEKHGIDNFVEGPILSDYTEYTKETRDTLFEGRTSTLKKVDVGTPVVLTLGKTIFRQPGIIGRDTCVVEAAADEWKGMETVVKTSRQDKSRPLEKDFMTDVKHAIDRLFKEGIIASQYSPILRL</sequence>
<dbReference type="Pfam" id="PF17667">
    <property type="entry name" value="Pkinase_fungal"/>
    <property type="match status" value="1"/>
</dbReference>